<proteinExistence type="predicted"/>
<name>A0A2S7RZM4_ENTMU</name>
<evidence type="ECO:0000259" key="1">
    <source>
        <dbReference type="Pfam" id="PF05043"/>
    </source>
</evidence>
<dbReference type="Pfam" id="PF05043">
    <property type="entry name" value="Mga"/>
    <property type="match status" value="1"/>
</dbReference>
<dbReference type="Proteomes" id="UP000237934">
    <property type="component" value="Unassembled WGS sequence"/>
</dbReference>
<dbReference type="InterPro" id="IPR036388">
    <property type="entry name" value="WH-like_DNA-bd_sf"/>
</dbReference>
<sequence>MGGGVIVFRKYLEKEIFRKVTIINLLWEKSSLTSLEIAQRLNVSVSTIKGDIKAINLQFNENDPLIESNPTGYLIRNKYKRNKRAYMKKIYQYSPFIKACIYFFKTDFSNPLGFAKQEYISSSKAYQLKKEVMSYVASYGIDLNDKKVEDEYRLRFLIALFQMKSGIQVVKVSKTSQYKINLLFQQIEKEEKCLFSDFSKEYAQILLQLMFDRKMKLKDNLDRKKLEMYKCTPIYHQIEDRLIAFLKQMFLSPDERNLNYCTIVFNFLNQNFYEVNAHEKNYQCYITFTKKFPVIKYEYLIHKMERNIPNFSNNQRTIEVLTLMFLRKCHFNFQQLIPEEHVVEGTDMAEIPQAFFEKIKQIFMDWNDFSGLDLAFSDDHFRYLATKIYFLTYRSKNEKRVFLLTGVCTDFLWAQEMLEQEFGNTLDIQQFNPETIPSDYNKRDVILYNISHEKLSQIDCFKMKVSFNFDFCELFNIRKELFGYDIAMYKKIIEKELQ</sequence>
<evidence type="ECO:0008006" key="5">
    <source>
        <dbReference type="Google" id="ProtNLM"/>
    </source>
</evidence>
<evidence type="ECO:0000259" key="2">
    <source>
        <dbReference type="Pfam" id="PF08280"/>
    </source>
</evidence>
<reference evidence="3 4" key="1">
    <citation type="journal article" date="2018" name="Pathog. Dis.">
        <title>Whole-genome sequencing based characterization of antimicrobial resistance in Enterococcus.</title>
        <authorList>
            <person name="Tyson G."/>
        </authorList>
    </citation>
    <scope>NUCLEOTIDE SEQUENCE [LARGE SCALE GENOMIC DNA]</scope>
    <source>
        <strain evidence="3 4">CVM N55263</strain>
    </source>
</reference>
<feature type="domain" description="Mga helix-turn-helix" evidence="1">
    <location>
        <begin position="84"/>
        <end position="161"/>
    </location>
</feature>
<dbReference type="EMBL" id="PUAP01000002">
    <property type="protein sequence ID" value="PQF25756.1"/>
    <property type="molecule type" value="Genomic_DNA"/>
</dbReference>
<dbReference type="Pfam" id="PF08280">
    <property type="entry name" value="HTH_Mga"/>
    <property type="match status" value="1"/>
</dbReference>
<dbReference type="InterPro" id="IPR013199">
    <property type="entry name" value="HTH_Mga_DNA-bd_dom"/>
</dbReference>
<organism evidence="3 4">
    <name type="scientific">Enterococcus mundtii</name>
    <dbReference type="NCBI Taxonomy" id="53346"/>
    <lineage>
        <taxon>Bacteria</taxon>
        <taxon>Bacillati</taxon>
        <taxon>Bacillota</taxon>
        <taxon>Bacilli</taxon>
        <taxon>Lactobacillales</taxon>
        <taxon>Enterococcaceae</taxon>
        <taxon>Enterococcus</taxon>
    </lineage>
</organism>
<evidence type="ECO:0000313" key="3">
    <source>
        <dbReference type="EMBL" id="PQF25756.1"/>
    </source>
</evidence>
<feature type="domain" description="M protein trans-acting positive regulator (MGA) HTH" evidence="2">
    <location>
        <begin position="13"/>
        <end position="61"/>
    </location>
</feature>
<dbReference type="AlphaFoldDB" id="A0A2S7RZM4"/>
<dbReference type="InterPro" id="IPR007737">
    <property type="entry name" value="Mga_HTH"/>
</dbReference>
<accession>A0A2S7RZM4</accession>
<gene>
    <name evidence="3" type="ORF">CUS89_00120</name>
</gene>
<comment type="caution">
    <text evidence="3">The sequence shown here is derived from an EMBL/GenBank/DDBJ whole genome shotgun (WGS) entry which is preliminary data.</text>
</comment>
<protein>
    <recommendedName>
        <fullName evidence="5">HTH domain-containing protein</fullName>
    </recommendedName>
</protein>
<evidence type="ECO:0000313" key="4">
    <source>
        <dbReference type="Proteomes" id="UP000237934"/>
    </source>
</evidence>
<dbReference type="Gene3D" id="1.10.10.10">
    <property type="entry name" value="Winged helix-like DNA-binding domain superfamily/Winged helix DNA-binding domain"/>
    <property type="match status" value="1"/>
</dbReference>